<dbReference type="CDD" id="cd03057">
    <property type="entry name" value="GST_N_Beta"/>
    <property type="match status" value="1"/>
</dbReference>
<protein>
    <submittedName>
        <fullName evidence="3">Glutathione S-transferase</fullName>
    </submittedName>
</protein>
<dbReference type="Gene3D" id="1.20.1050.10">
    <property type="match status" value="1"/>
</dbReference>
<accession>A0A158AM69</accession>
<dbReference type="SFLD" id="SFLDG00358">
    <property type="entry name" value="Main_(cytGST)"/>
    <property type="match status" value="1"/>
</dbReference>
<dbReference type="InterPro" id="IPR040079">
    <property type="entry name" value="Glutathione_S-Trfase"/>
</dbReference>
<dbReference type="SUPFAM" id="SSF52833">
    <property type="entry name" value="Thioredoxin-like"/>
    <property type="match status" value="1"/>
</dbReference>
<dbReference type="OrthoDB" id="8772754at2"/>
<proteinExistence type="predicted"/>
<evidence type="ECO:0000259" key="2">
    <source>
        <dbReference type="PROSITE" id="PS50405"/>
    </source>
</evidence>
<sequence>MKLFYKAGACSLASHIALEESGLAYEIEAVDLKTKITAGGADFTRINAKGYVPALLLDSGELLTEGPAIMQYVADQVPARHLAPLADAMARYRLQGWLTFIGTELHKNFSPFFNPAASSDWKAAALANLERRLAYTAQHLDDRQFLLGDEFSIGDAYLFTVLGWAQHIDLDLGKWPALVAYQARVGARPGVQAAMRAEGLI</sequence>
<dbReference type="InterPro" id="IPR010987">
    <property type="entry name" value="Glutathione-S-Trfase_C-like"/>
</dbReference>
<dbReference type="SFLD" id="SFLDS00019">
    <property type="entry name" value="Glutathione_Transferase_(cytos"/>
    <property type="match status" value="1"/>
</dbReference>
<dbReference type="SFLD" id="SFLDG01150">
    <property type="entry name" value="Main.1:_Beta-like"/>
    <property type="match status" value="1"/>
</dbReference>
<dbReference type="PANTHER" id="PTHR44051">
    <property type="entry name" value="GLUTATHIONE S-TRANSFERASE-RELATED"/>
    <property type="match status" value="1"/>
</dbReference>
<dbReference type="Proteomes" id="UP000054978">
    <property type="component" value="Unassembled WGS sequence"/>
</dbReference>
<name>A0A158AM69_9BURK</name>
<feature type="domain" description="GST N-terminal" evidence="1">
    <location>
        <begin position="1"/>
        <end position="81"/>
    </location>
</feature>
<dbReference type="AlphaFoldDB" id="A0A158AM69"/>
<dbReference type="EMBL" id="FCOB02000008">
    <property type="protein sequence ID" value="SAK58819.1"/>
    <property type="molecule type" value="Genomic_DNA"/>
</dbReference>
<dbReference type="STRING" id="1777144.AWB83_02012"/>
<evidence type="ECO:0000313" key="3">
    <source>
        <dbReference type="EMBL" id="SAK58819.1"/>
    </source>
</evidence>
<evidence type="ECO:0000259" key="1">
    <source>
        <dbReference type="PROSITE" id="PS50404"/>
    </source>
</evidence>
<dbReference type="Pfam" id="PF13409">
    <property type="entry name" value="GST_N_2"/>
    <property type="match status" value="1"/>
</dbReference>
<dbReference type="CDD" id="cd03188">
    <property type="entry name" value="GST_C_Beta"/>
    <property type="match status" value="1"/>
</dbReference>
<dbReference type="SUPFAM" id="SSF47616">
    <property type="entry name" value="GST C-terminal domain-like"/>
    <property type="match status" value="1"/>
</dbReference>
<gene>
    <name evidence="3" type="ORF">AWB83_02012</name>
</gene>
<evidence type="ECO:0000313" key="4">
    <source>
        <dbReference type="Proteomes" id="UP000054978"/>
    </source>
</evidence>
<dbReference type="Pfam" id="PF00043">
    <property type="entry name" value="GST_C"/>
    <property type="match status" value="1"/>
</dbReference>
<dbReference type="PANTHER" id="PTHR44051:SF8">
    <property type="entry name" value="GLUTATHIONE S-TRANSFERASE GSTA"/>
    <property type="match status" value="1"/>
</dbReference>
<dbReference type="InterPro" id="IPR036282">
    <property type="entry name" value="Glutathione-S-Trfase_C_sf"/>
</dbReference>
<keyword evidence="4" id="KW-1185">Reference proteome</keyword>
<feature type="domain" description="GST C-terminal" evidence="2">
    <location>
        <begin position="87"/>
        <end position="201"/>
    </location>
</feature>
<reference evidence="3" key="1">
    <citation type="submission" date="2016-01" db="EMBL/GenBank/DDBJ databases">
        <authorList>
            <person name="Peeters C."/>
        </authorList>
    </citation>
    <scope>NUCLEOTIDE SEQUENCE [LARGE SCALE GENOMIC DNA]</scope>
    <source>
        <strain evidence="3">LMG 29326</strain>
    </source>
</reference>
<comment type="caution">
    <text evidence="3">The sequence shown here is derived from an EMBL/GenBank/DDBJ whole genome shotgun (WGS) entry which is preliminary data.</text>
</comment>
<dbReference type="InterPro" id="IPR004045">
    <property type="entry name" value="Glutathione_S-Trfase_N"/>
</dbReference>
<dbReference type="PROSITE" id="PS50404">
    <property type="entry name" value="GST_NTER"/>
    <property type="match status" value="1"/>
</dbReference>
<organism evidence="3 4">
    <name type="scientific">Caballeronia ptereochthonis</name>
    <dbReference type="NCBI Taxonomy" id="1777144"/>
    <lineage>
        <taxon>Bacteria</taxon>
        <taxon>Pseudomonadati</taxon>
        <taxon>Pseudomonadota</taxon>
        <taxon>Betaproteobacteria</taxon>
        <taxon>Burkholderiales</taxon>
        <taxon>Burkholderiaceae</taxon>
        <taxon>Caballeronia</taxon>
    </lineage>
</organism>
<dbReference type="PROSITE" id="PS50405">
    <property type="entry name" value="GST_CTER"/>
    <property type="match status" value="1"/>
</dbReference>
<dbReference type="NCBIfam" id="NF007831">
    <property type="entry name" value="PRK10542.1"/>
    <property type="match status" value="1"/>
</dbReference>
<dbReference type="Gene3D" id="3.40.30.10">
    <property type="entry name" value="Glutaredoxin"/>
    <property type="match status" value="1"/>
</dbReference>
<dbReference type="GO" id="GO:0016740">
    <property type="term" value="F:transferase activity"/>
    <property type="evidence" value="ECO:0007669"/>
    <property type="project" value="UniProtKB-KW"/>
</dbReference>
<dbReference type="InterPro" id="IPR036249">
    <property type="entry name" value="Thioredoxin-like_sf"/>
</dbReference>
<dbReference type="RefSeq" id="WP_087044847.1">
    <property type="nucleotide sequence ID" value="NZ_FCOB02000008.1"/>
</dbReference>
<dbReference type="InterPro" id="IPR004046">
    <property type="entry name" value="GST_C"/>
</dbReference>